<reference evidence="1" key="1">
    <citation type="submission" date="2014-05" db="EMBL/GenBank/DDBJ databases">
        <authorList>
            <person name="Chronopoulou M."/>
        </authorList>
    </citation>
    <scope>NUCLEOTIDE SEQUENCE</scope>
    <source>
        <tissue evidence="1">Whole organism</tissue>
    </source>
</reference>
<protein>
    <submittedName>
        <fullName evidence="1">Uncharacterized protein</fullName>
    </submittedName>
</protein>
<proteinExistence type="predicted"/>
<name>A0A0K2U184_LEPSM</name>
<dbReference type="AlphaFoldDB" id="A0A0K2U184"/>
<evidence type="ECO:0000313" key="1">
    <source>
        <dbReference type="EMBL" id="CDW32039.1"/>
    </source>
</evidence>
<sequence length="87" mass="9480">MMTSMQRLKACPRYKYSPLLLRPALANSVFESLGVRITETTDLPLDMNPKGVVHGPSADVELPGEAADGDLASLVLDRLFHGSNHFV</sequence>
<dbReference type="EMBL" id="HACA01014678">
    <property type="protein sequence ID" value="CDW32039.1"/>
    <property type="molecule type" value="Transcribed_RNA"/>
</dbReference>
<organism evidence="1">
    <name type="scientific">Lepeophtheirus salmonis</name>
    <name type="common">Salmon louse</name>
    <name type="synonym">Caligus salmonis</name>
    <dbReference type="NCBI Taxonomy" id="72036"/>
    <lineage>
        <taxon>Eukaryota</taxon>
        <taxon>Metazoa</taxon>
        <taxon>Ecdysozoa</taxon>
        <taxon>Arthropoda</taxon>
        <taxon>Crustacea</taxon>
        <taxon>Multicrustacea</taxon>
        <taxon>Hexanauplia</taxon>
        <taxon>Copepoda</taxon>
        <taxon>Siphonostomatoida</taxon>
        <taxon>Caligidae</taxon>
        <taxon>Lepeophtheirus</taxon>
    </lineage>
</organism>
<accession>A0A0K2U184</accession>